<evidence type="ECO:0000313" key="2">
    <source>
        <dbReference type="Proteomes" id="UP000807825"/>
    </source>
</evidence>
<gene>
    <name evidence="1" type="ORF">HY912_21465</name>
</gene>
<sequence>MKSIDKKLVPLPENFSSEEEASEFWDTHSIADYKDFLEPVDLEVTLKRRHFEIEIDETAFLALQAIAIKRQKPVRQIASEILKEKLEAA</sequence>
<dbReference type="EMBL" id="JACRDE010000560">
    <property type="protein sequence ID" value="MBI5252072.1"/>
    <property type="molecule type" value="Genomic_DNA"/>
</dbReference>
<organism evidence="1 2">
    <name type="scientific">Desulfomonile tiedjei</name>
    <dbReference type="NCBI Taxonomy" id="2358"/>
    <lineage>
        <taxon>Bacteria</taxon>
        <taxon>Pseudomonadati</taxon>
        <taxon>Thermodesulfobacteriota</taxon>
        <taxon>Desulfomonilia</taxon>
        <taxon>Desulfomonilales</taxon>
        <taxon>Desulfomonilaceae</taxon>
        <taxon>Desulfomonile</taxon>
    </lineage>
</organism>
<dbReference type="InterPro" id="IPR022148">
    <property type="entry name" value="CopG_antitoxin"/>
</dbReference>
<dbReference type="Proteomes" id="UP000807825">
    <property type="component" value="Unassembled WGS sequence"/>
</dbReference>
<reference evidence="1" key="1">
    <citation type="submission" date="2020-07" db="EMBL/GenBank/DDBJ databases">
        <title>Huge and variable diversity of episymbiotic CPR bacteria and DPANN archaea in groundwater ecosystems.</title>
        <authorList>
            <person name="He C.Y."/>
            <person name="Keren R."/>
            <person name="Whittaker M."/>
            <person name="Farag I.F."/>
            <person name="Doudna J."/>
            <person name="Cate J.H.D."/>
            <person name="Banfield J.F."/>
        </authorList>
    </citation>
    <scope>NUCLEOTIDE SEQUENCE</scope>
    <source>
        <strain evidence="1">NC_groundwater_1664_Pr3_B-0.1um_52_9</strain>
    </source>
</reference>
<evidence type="ECO:0000313" key="1">
    <source>
        <dbReference type="EMBL" id="MBI5252072.1"/>
    </source>
</evidence>
<dbReference type="Pfam" id="PF12441">
    <property type="entry name" value="CopG_antitoxin"/>
    <property type="match status" value="1"/>
</dbReference>
<proteinExistence type="predicted"/>
<comment type="caution">
    <text evidence="1">The sequence shown here is derived from an EMBL/GenBank/DDBJ whole genome shotgun (WGS) entry which is preliminary data.</text>
</comment>
<protein>
    <recommendedName>
        <fullName evidence="3">CopG antitoxin of type II toxin-antitoxin system</fullName>
    </recommendedName>
</protein>
<evidence type="ECO:0008006" key="3">
    <source>
        <dbReference type="Google" id="ProtNLM"/>
    </source>
</evidence>
<accession>A0A9D6Z616</accession>
<name>A0A9D6Z616_9BACT</name>
<dbReference type="AlphaFoldDB" id="A0A9D6Z616"/>